<feature type="compositionally biased region" description="Basic and acidic residues" evidence="2">
    <location>
        <begin position="276"/>
        <end position="290"/>
    </location>
</feature>
<name>A0A485K4A4_9STRA</name>
<dbReference type="PANTHER" id="PTHR44207">
    <property type="entry name" value="SURFACE ANTIGEN BSPA-LIKE-RELATED"/>
    <property type="match status" value="1"/>
</dbReference>
<dbReference type="InterPro" id="IPR002110">
    <property type="entry name" value="Ankyrin_rpt"/>
</dbReference>
<dbReference type="Pfam" id="PF12796">
    <property type="entry name" value="Ank_2"/>
    <property type="match status" value="1"/>
</dbReference>
<evidence type="ECO:0000313" key="5">
    <source>
        <dbReference type="Proteomes" id="UP000332933"/>
    </source>
</evidence>
<sequence>MSSSKTGVSAAVQHQADAIARCDEAAVHHMQGKITSLPPREMEVIVGSACLSGVYSVFDRLVLHHWSAISPLLADPKRKDMRHHLVNLAVQGASVDIIKMMCRLTSLNVRDVVDRVPSSSSPGAVKIVTPILIASVGGHIDVVNYLIEQGVDVNMGSTREGNSPLGMATIHGHAMVVEALTAAGANTFHENIKGENIRALAAAYGQVDVLHSLPRPQQGAPGVYPPTNVNAVDEATMRRKIQNIRRSKGHTDYSLDARGGDVDLTPIQRRIALMKQRVETSRRNSLEGRRSQSPTSSEGESF</sequence>
<dbReference type="Gene3D" id="1.25.40.20">
    <property type="entry name" value="Ankyrin repeat-containing domain"/>
    <property type="match status" value="1"/>
</dbReference>
<dbReference type="EMBL" id="VJMH01000037">
    <property type="protein sequence ID" value="KAF0719981.1"/>
    <property type="molecule type" value="Genomic_DNA"/>
</dbReference>
<keyword evidence="5" id="KW-1185">Reference proteome</keyword>
<evidence type="ECO:0000256" key="1">
    <source>
        <dbReference type="PROSITE-ProRule" id="PRU00023"/>
    </source>
</evidence>
<evidence type="ECO:0000313" key="4">
    <source>
        <dbReference type="EMBL" id="VFT77857.1"/>
    </source>
</evidence>
<evidence type="ECO:0000313" key="3">
    <source>
        <dbReference type="EMBL" id="KAF0719981.1"/>
    </source>
</evidence>
<dbReference type="EMBL" id="CAADRA010000037">
    <property type="protein sequence ID" value="VFT77857.1"/>
    <property type="molecule type" value="Genomic_DNA"/>
</dbReference>
<dbReference type="PROSITE" id="PS50088">
    <property type="entry name" value="ANK_REPEAT"/>
    <property type="match status" value="2"/>
</dbReference>
<evidence type="ECO:0000256" key="2">
    <source>
        <dbReference type="SAM" id="MobiDB-lite"/>
    </source>
</evidence>
<feature type="region of interest" description="Disordered" evidence="2">
    <location>
        <begin position="276"/>
        <end position="302"/>
    </location>
</feature>
<reference evidence="3" key="2">
    <citation type="submission" date="2019-06" db="EMBL/GenBank/DDBJ databases">
        <title>Genomics analysis of Aphanomyces spp. identifies a new class of oomycete effector associated with host adaptation.</title>
        <authorList>
            <person name="Gaulin E."/>
        </authorList>
    </citation>
    <scope>NUCLEOTIDE SEQUENCE</scope>
    <source>
        <strain evidence="3">CBS 578.67</strain>
    </source>
</reference>
<reference evidence="4 5" key="1">
    <citation type="submission" date="2019-03" db="EMBL/GenBank/DDBJ databases">
        <authorList>
            <person name="Gaulin E."/>
            <person name="Dumas B."/>
        </authorList>
    </citation>
    <scope>NUCLEOTIDE SEQUENCE [LARGE SCALE GENOMIC DNA]</scope>
    <source>
        <strain evidence="4">CBS 568.67</strain>
    </source>
</reference>
<dbReference type="AlphaFoldDB" id="A0A485K4A4"/>
<dbReference type="PROSITE" id="PS50297">
    <property type="entry name" value="ANK_REP_REGION"/>
    <property type="match status" value="2"/>
</dbReference>
<dbReference type="InterPro" id="IPR036770">
    <property type="entry name" value="Ankyrin_rpt-contain_sf"/>
</dbReference>
<proteinExistence type="predicted"/>
<dbReference type="OrthoDB" id="10251692at2759"/>
<feature type="repeat" description="ANK" evidence="1">
    <location>
        <begin position="160"/>
        <end position="192"/>
    </location>
</feature>
<gene>
    <name evidence="4" type="primary">Aste57867_632</name>
    <name evidence="3" type="ORF">As57867_000631</name>
    <name evidence="4" type="ORF">ASTE57867_632</name>
</gene>
<dbReference type="SMART" id="SM00248">
    <property type="entry name" value="ANK"/>
    <property type="match status" value="2"/>
</dbReference>
<organism evidence="4 5">
    <name type="scientific">Aphanomyces stellatus</name>
    <dbReference type="NCBI Taxonomy" id="120398"/>
    <lineage>
        <taxon>Eukaryota</taxon>
        <taxon>Sar</taxon>
        <taxon>Stramenopiles</taxon>
        <taxon>Oomycota</taxon>
        <taxon>Saprolegniomycetes</taxon>
        <taxon>Saprolegniales</taxon>
        <taxon>Verrucalvaceae</taxon>
        <taxon>Aphanomyces</taxon>
    </lineage>
</organism>
<feature type="compositionally biased region" description="Polar residues" evidence="2">
    <location>
        <begin position="291"/>
        <end position="302"/>
    </location>
</feature>
<dbReference type="SUPFAM" id="SSF48403">
    <property type="entry name" value="Ankyrin repeat"/>
    <property type="match status" value="1"/>
</dbReference>
<accession>A0A485K4A4</accession>
<feature type="repeat" description="ANK" evidence="1">
    <location>
        <begin position="126"/>
        <end position="158"/>
    </location>
</feature>
<protein>
    <submittedName>
        <fullName evidence="4">Aste57867_632 protein</fullName>
    </submittedName>
</protein>
<dbReference type="Proteomes" id="UP000332933">
    <property type="component" value="Unassembled WGS sequence"/>
</dbReference>
<keyword evidence="1" id="KW-0040">ANK repeat</keyword>